<dbReference type="SUPFAM" id="SSF55729">
    <property type="entry name" value="Acyl-CoA N-acyltransferases (Nat)"/>
    <property type="match status" value="1"/>
</dbReference>
<dbReference type="Proteomes" id="UP000244197">
    <property type="component" value="Unassembled WGS sequence"/>
</dbReference>
<evidence type="ECO:0008006" key="4">
    <source>
        <dbReference type="Google" id="ProtNLM"/>
    </source>
</evidence>
<proteinExistence type="predicted"/>
<dbReference type="InterPro" id="IPR016181">
    <property type="entry name" value="Acyl_CoA_acyltransferase"/>
</dbReference>
<feature type="transmembrane region" description="Helical" evidence="1">
    <location>
        <begin position="18"/>
        <end position="40"/>
    </location>
</feature>
<evidence type="ECO:0000313" key="2">
    <source>
        <dbReference type="EMBL" id="PTP38989.1"/>
    </source>
</evidence>
<gene>
    <name evidence="2" type="ORF">CWO07_03805</name>
</gene>
<accession>A0A2T5F0B5</accession>
<dbReference type="AlphaFoldDB" id="A0A2T5F0B5"/>
<keyword evidence="1" id="KW-0812">Transmembrane</keyword>
<keyword evidence="1" id="KW-0472">Membrane</keyword>
<reference evidence="2 3" key="1">
    <citation type="submission" date="2017-11" db="EMBL/GenBank/DDBJ databases">
        <title>Population delineation of vibrios coincides with oyster pathogenicity.</title>
        <authorList>
            <person name="Bruto M."/>
            <person name="Labreuche Y."/>
            <person name="James A."/>
            <person name="Piel D."/>
            <person name="Chenivesse S."/>
            <person name="Petton B."/>
            <person name="Polz M.F."/>
            <person name="Le Roux F."/>
        </authorList>
    </citation>
    <scope>NUCLEOTIDE SEQUENCE [LARGE SCALE GENOMIC DNA]</scope>
    <source>
        <strain evidence="2 3">FF_144</strain>
    </source>
</reference>
<comment type="caution">
    <text evidence="2">The sequence shown here is derived from an EMBL/GenBank/DDBJ whole genome shotgun (WGS) entry which is preliminary data.</text>
</comment>
<protein>
    <recommendedName>
        <fullName evidence="4">N-acetyltransferase domain-containing protein</fullName>
    </recommendedName>
</protein>
<name>A0A2T5F0B5_VIBSP</name>
<evidence type="ECO:0000256" key="1">
    <source>
        <dbReference type="SAM" id="Phobius"/>
    </source>
</evidence>
<organism evidence="2 3">
    <name type="scientific">Vibrio splendidus</name>
    <dbReference type="NCBI Taxonomy" id="29497"/>
    <lineage>
        <taxon>Bacteria</taxon>
        <taxon>Pseudomonadati</taxon>
        <taxon>Pseudomonadota</taxon>
        <taxon>Gammaproteobacteria</taxon>
        <taxon>Vibrionales</taxon>
        <taxon>Vibrionaceae</taxon>
        <taxon>Vibrio</taxon>
    </lineage>
</organism>
<evidence type="ECO:0000313" key="3">
    <source>
        <dbReference type="Proteomes" id="UP000244197"/>
    </source>
</evidence>
<sequence>MHSIQLVMSDLFDMLSGWIRDCTILKCYVFLGILVILNIINISNDPKELGLLTTEFEKDQTLNIGLPGFGSSFYSLSDGTFKAYSVVYPAESDDDYIEIARLLVPSEYRGNNFGMKCALNLIEHLFNSTNEILIDTTNESRDFWVKVLTRTTYRAEQLSYGKFVVKT</sequence>
<dbReference type="EMBL" id="PIFK01000005">
    <property type="protein sequence ID" value="PTP38989.1"/>
    <property type="molecule type" value="Genomic_DNA"/>
</dbReference>
<keyword evidence="1" id="KW-1133">Transmembrane helix</keyword>